<evidence type="ECO:0000313" key="2">
    <source>
        <dbReference type="EMBL" id="PWZ27120.1"/>
    </source>
</evidence>
<proteinExistence type="predicted"/>
<sequence length="50" mass="5310">AERRRRGAAARQPPPRSSYSGSSPLPLSPTPLRGCVTCVQPQRLVPIGGK</sequence>
<accession>A0A3L6F272</accession>
<feature type="region of interest" description="Disordered" evidence="1">
    <location>
        <begin position="1"/>
        <end position="33"/>
    </location>
</feature>
<evidence type="ECO:0000256" key="1">
    <source>
        <dbReference type="SAM" id="MobiDB-lite"/>
    </source>
</evidence>
<feature type="non-terminal residue" evidence="2">
    <location>
        <position position="1"/>
    </location>
</feature>
<comment type="caution">
    <text evidence="2">The sequence shown here is derived from an EMBL/GenBank/DDBJ whole genome shotgun (WGS) entry which is preliminary data.</text>
</comment>
<dbReference type="Proteomes" id="UP000251960">
    <property type="component" value="Chromosome 4"/>
</dbReference>
<reference evidence="2" key="1">
    <citation type="journal article" date="2018" name="Nat. Genet.">
        <title>Extensive intraspecific gene order and gene structural variations between Mo17 and other maize genomes.</title>
        <authorList>
            <person name="Sun S."/>
            <person name="Zhou Y."/>
            <person name="Chen J."/>
            <person name="Shi J."/>
            <person name="Zhao H."/>
            <person name="Zhao H."/>
            <person name="Song W."/>
            <person name="Zhang M."/>
            <person name="Cui Y."/>
            <person name="Dong X."/>
            <person name="Liu H."/>
            <person name="Ma X."/>
            <person name="Jiao Y."/>
            <person name="Wang B."/>
            <person name="Wei X."/>
            <person name="Stein J.C."/>
            <person name="Glaubitz J.C."/>
            <person name="Lu F."/>
            <person name="Yu G."/>
            <person name="Liang C."/>
            <person name="Fengler K."/>
            <person name="Li B."/>
            <person name="Rafalski A."/>
            <person name="Schnable P.S."/>
            <person name="Ware D.H."/>
            <person name="Buckler E.S."/>
            <person name="Lai J."/>
        </authorList>
    </citation>
    <scope>NUCLEOTIDE SEQUENCE [LARGE SCALE GENOMIC DNA]</scope>
    <source>
        <tissue evidence="2">Seedling</tissue>
    </source>
</reference>
<gene>
    <name evidence="2" type="ORF">Zm00014a_022211</name>
</gene>
<protein>
    <submittedName>
        <fullName evidence="2">Uncharacterized protein</fullName>
    </submittedName>
</protein>
<dbReference type="AlphaFoldDB" id="A0A3L6F272"/>
<name>A0A3L6F272_MAIZE</name>
<organism evidence="2">
    <name type="scientific">Zea mays</name>
    <name type="common">Maize</name>
    <dbReference type="NCBI Taxonomy" id="4577"/>
    <lineage>
        <taxon>Eukaryota</taxon>
        <taxon>Viridiplantae</taxon>
        <taxon>Streptophyta</taxon>
        <taxon>Embryophyta</taxon>
        <taxon>Tracheophyta</taxon>
        <taxon>Spermatophyta</taxon>
        <taxon>Magnoliopsida</taxon>
        <taxon>Liliopsida</taxon>
        <taxon>Poales</taxon>
        <taxon>Poaceae</taxon>
        <taxon>PACMAD clade</taxon>
        <taxon>Panicoideae</taxon>
        <taxon>Andropogonodae</taxon>
        <taxon>Andropogoneae</taxon>
        <taxon>Tripsacinae</taxon>
        <taxon>Zea</taxon>
    </lineage>
</organism>
<dbReference type="EMBL" id="NCVQ01000005">
    <property type="protein sequence ID" value="PWZ27120.1"/>
    <property type="molecule type" value="Genomic_DNA"/>
</dbReference>